<protein>
    <submittedName>
        <fullName evidence="1">Uncharacterized protein</fullName>
    </submittedName>
</protein>
<keyword evidence="2" id="KW-1185">Reference proteome</keyword>
<proteinExistence type="predicted"/>
<gene>
    <name evidence="1" type="ORF">MAR_014374</name>
</gene>
<accession>A0ABY7G2M0</accession>
<name>A0ABY7G2M0_MYAAR</name>
<dbReference type="EMBL" id="CP111026">
    <property type="protein sequence ID" value="WAR28670.1"/>
    <property type="molecule type" value="Genomic_DNA"/>
</dbReference>
<sequence>MSIAYDGPSILRLNEQLYDFMTDTSSPAFEDDTWRVLPIDARSIIQELKDVCRNPTVHKTNGLPWDTLANSERKCSLALDKAQFERLCVYDRSPEGSNNRIAEEQSIYSWEMFLQDIEDKLFFTEQGRSPNVSTCSLELWIPRGIEDPEKLREIMIRCLNESCGFLKRFLCMSDLYS</sequence>
<evidence type="ECO:0000313" key="2">
    <source>
        <dbReference type="Proteomes" id="UP001164746"/>
    </source>
</evidence>
<evidence type="ECO:0000313" key="1">
    <source>
        <dbReference type="EMBL" id="WAR28670.1"/>
    </source>
</evidence>
<organism evidence="1 2">
    <name type="scientific">Mya arenaria</name>
    <name type="common">Soft-shell clam</name>
    <dbReference type="NCBI Taxonomy" id="6604"/>
    <lineage>
        <taxon>Eukaryota</taxon>
        <taxon>Metazoa</taxon>
        <taxon>Spiralia</taxon>
        <taxon>Lophotrochozoa</taxon>
        <taxon>Mollusca</taxon>
        <taxon>Bivalvia</taxon>
        <taxon>Autobranchia</taxon>
        <taxon>Heteroconchia</taxon>
        <taxon>Euheterodonta</taxon>
        <taxon>Imparidentia</taxon>
        <taxon>Neoheterodontei</taxon>
        <taxon>Myida</taxon>
        <taxon>Myoidea</taxon>
        <taxon>Myidae</taxon>
        <taxon>Mya</taxon>
    </lineage>
</organism>
<reference evidence="1" key="1">
    <citation type="submission" date="2022-11" db="EMBL/GenBank/DDBJ databases">
        <title>Centuries of genome instability and evolution in soft-shell clam transmissible cancer (bioRxiv).</title>
        <authorList>
            <person name="Hart S.F.M."/>
            <person name="Yonemitsu M.A."/>
            <person name="Giersch R.M."/>
            <person name="Beal B.F."/>
            <person name="Arriagada G."/>
            <person name="Davis B.W."/>
            <person name="Ostrander E.A."/>
            <person name="Goff S.P."/>
            <person name="Metzger M.J."/>
        </authorList>
    </citation>
    <scope>NUCLEOTIDE SEQUENCE</scope>
    <source>
        <strain evidence="1">MELC-2E11</strain>
        <tissue evidence="1">Siphon/mantle</tissue>
    </source>
</reference>
<dbReference type="Proteomes" id="UP001164746">
    <property type="component" value="Chromosome 15"/>
</dbReference>